<organism evidence="1 2">
    <name type="scientific">Saccharibacillus brassicae</name>
    <dbReference type="NCBI Taxonomy" id="2583377"/>
    <lineage>
        <taxon>Bacteria</taxon>
        <taxon>Bacillati</taxon>
        <taxon>Bacillota</taxon>
        <taxon>Bacilli</taxon>
        <taxon>Bacillales</taxon>
        <taxon>Paenibacillaceae</taxon>
        <taxon>Saccharibacillus</taxon>
    </lineage>
</organism>
<keyword evidence="2" id="KW-1185">Reference proteome</keyword>
<evidence type="ECO:0000313" key="1">
    <source>
        <dbReference type="EMBL" id="QDH22422.1"/>
    </source>
</evidence>
<reference evidence="1 2" key="1">
    <citation type="submission" date="2019-06" db="EMBL/GenBank/DDBJ databases">
        <title>Saccharibacillus brassicae sp. nov., an endophytic bacterium isolated from Chinese cabbage seeds (Brassica pekinensis).</title>
        <authorList>
            <person name="Jiang L."/>
            <person name="Lee J."/>
            <person name="Kim S.W."/>
        </authorList>
    </citation>
    <scope>NUCLEOTIDE SEQUENCE [LARGE SCALE GENOMIC DNA]</scope>
    <source>
        <strain evidence="2">KCTC 43072 / ATSA2</strain>
    </source>
</reference>
<dbReference type="PANTHER" id="PTHR41317:SF1">
    <property type="entry name" value="PD-(D_E)XK NUCLEASE FAMILY TRANSPOSASE"/>
    <property type="match status" value="1"/>
</dbReference>
<proteinExistence type="predicted"/>
<dbReference type="Proteomes" id="UP000316968">
    <property type="component" value="Chromosome"/>
</dbReference>
<dbReference type="PANTHER" id="PTHR41317">
    <property type="entry name" value="PD-(D_E)XK NUCLEASE FAMILY TRANSPOSASE"/>
    <property type="match status" value="1"/>
</dbReference>
<sequence>MPLELLDPRNDFLFKRIFGSEENRDVLLAFLNRTFTESGQPPLREILLLNPYTDKDSPSDKQSILDIRARTTEGELINVEMQLFNRYDMEKRTLFYWSKQYGGQLVEGQSYASLKRCVTINIVNFALLPNALYHSVFHLREDRTGIPLTDDIEVHFLELPKLEAHTVDIKEGGLANWLLFLKGVDPNQWEVLTMNEPKLKKAMTALEFLSQDKKLRMEYEDRQKFLRDQASMMDAAKNAEIYGFKAGMAKGIEQGIEQGVQKGIEQGIEQGVQKGIEDTARRLLKMGLQPEEAAEATGLTLEQVERLRSEP</sequence>
<gene>
    <name evidence="1" type="ORF">FFV09_17195</name>
</gene>
<name>A0A4Y6UXF1_SACBS</name>
<dbReference type="Pfam" id="PF12784">
    <property type="entry name" value="PDDEXK_2"/>
    <property type="match status" value="1"/>
</dbReference>
<protein>
    <submittedName>
        <fullName evidence="1">Rpn family recombination-promoting nuclease/putative transposase</fullName>
    </submittedName>
</protein>
<dbReference type="RefSeq" id="WP_141448964.1">
    <property type="nucleotide sequence ID" value="NZ_CP041217.1"/>
</dbReference>
<dbReference type="AlphaFoldDB" id="A0A4Y6UXF1"/>
<dbReference type="OrthoDB" id="1097360at2"/>
<dbReference type="EMBL" id="CP041217">
    <property type="protein sequence ID" value="QDH22422.1"/>
    <property type="molecule type" value="Genomic_DNA"/>
</dbReference>
<dbReference type="KEGG" id="saca:FFV09_17195"/>
<dbReference type="NCBIfam" id="TIGR01784">
    <property type="entry name" value="T_den_put_tspse"/>
    <property type="match status" value="1"/>
</dbReference>
<accession>A0A4Y6UXF1</accession>
<dbReference type="InterPro" id="IPR010106">
    <property type="entry name" value="RpnA"/>
</dbReference>
<evidence type="ECO:0000313" key="2">
    <source>
        <dbReference type="Proteomes" id="UP000316968"/>
    </source>
</evidence>